<accession>A0AAV9JQ11</accession>
<sequence length="176" mass="18798">MGCNSSKPSPPRCPTRESLRSWLPPVTYKITNEYGAKSIVWGFLSNREREDFIAAVMLVMSDNGQRSLQGFTIALHYPLAEQAGFHNQYHAALAATEGGAGGAVRYSFVSGQTGATRQAAFAQLRMDVEQCLGRLLLGKPTYGAAAEGGRVVRLERGEGAGAETPPPPPPYTGGVK</sequence>
<comment type="caution">
    <text evidence="2">The sequence shown here is derived from an EMBL/GenBank/DDBJ whole genome shotgun (WGS) entry which is preliminary data.</text>
</comment>
<keyword evidence="3" id="KW-1185">Reference proteome</keyword>
<name>A0AAV9JQ11_9PEZI</name>
<feature type="compositionally biased region" description="Pro residues" evidence="1">
    <location>
        <begin position="164"/>
        <end position="176"/>
    </location>
</feature>
<feature type="region of interest" description="Disordered" evidence="1">
    <location>
        <begin position="155"/>
        <end position="176"/>
    </location>
</feature>
<gene>
    <name evidence="2" type="ORF">LTR36_001292</name>
</gene>
<dbReference type="EMBL" id="JAVFHQ010000012">
    <property type="protein sequence ID" value="KAK4547071.1"/>
    <property type="molecule type" value="Genomic_DNA"/>
</dbReference>
<protein>
    <submittedName>
        <fullName evidence="2">Uncharacterized protein</fullName>
    </submittedName>
</protein>
<evidence type="ECO:0000313" key="3">
    <source>
        <dbReference type="Proteomes" id="UP001324427"/>
    </source>
</evidence>
<proteinExistence type="predicted"/>
<organism evidence="2 3">
    <name type="scientific">Oleoguttula mirabilis</name>
    <dbReference type="NCBI Taxonomy" id="1507867"/>
    <lineage>
        <taxon>Eukaryota</taxon>
        <taxon>Fungi</taxon>
        <taxon>Dikarya</taxon>
        <taxon>Ascomycota</taxon>
        <taxon>Pezizomycotina</taxon>
        <taxon>Dothideomycetes</taxon>
        <taxon>Dothideomycetidae</taxon>
        <taxon>Mycosphaerellales</taxon>
        <taxon>Teratosphaeriaceae</taxon>
        <taxon>Oleoguttula</taxon>
    </lineage>
</organism>
<dbReference type="AlphaFoldDB" id="A0AAV9JQ11"/>
<evidence type="ECO:0000256" key="1">
    <source>
        <dbReference type="SAM" id="MobiDB-lite"/>
    </source>
</evidence>
<dbReference type="Proteomes" id="UP001324427">
    <property type="component" value="Unassembled WGS sequence"/>
</dbReference>
<reference evidence="2 3" key="1">
    <citation type="submission" date="2021-11" db="EMBL/GenBank/DDBJ databases">
        <title>Black yeast isolated from Biological Soil Crust.</title>
        <authorList>
            <person name="Kurbessoian T."/>
        </authorList>
    </citation>
    <scope>NUCLEOTIDE SEQUENCE [LARGE SCALE GENOMIC DNA]</scope>
    <source>
        <strain evidence="2 3">CCFEE 5522</strain>
    </source>
</reference>
<evidence type="ECO:0000313" key="2">
    <source>
        <dbReference type="EMBL" id="KAK4547071.1"/>
    </source>
</evidence>